<evidence type="ECO:0008006" key="3">
    <source>
        <dbReference type="Google" id="ProtNLM"/>
    </source>
</evidence>
<keyword evidence="2" id="KW-1185">Reference proteome</keyword>
<protein>
    <recommendedName>
        <fullName evidence="3">Glycosyl transferase</fullName>
    </recommendedName>
</protein>
<reference evidence="1 2" key="2">
    <citation type="submission" date="2020-03" db="EMBL/GenBank/DDBJ databases">
        <authorList>
            <person name="Ichikawa N."/>
            <person name="Kimura A."/>
            <person name="Kitahashi Y."/>
            <person name="Uohara A."/>
        </authorList>
    </citation>
    <scope>NUCLEOTIDE SEQUENCE [LARGE SCALE GENOMIC DNA]</scope>
    <source>
        <strain evidence="1 2">NBRC 107702</strain>
    </source>
</reference>
<proteinExistence type="predicted"/>
<name>A0A6F8Y4B2_9ACTN</name>
<reference evidence="1 2" key="1">
    <citation type="submission" date="2020-03" db="EMBL/GenBank/DDBJ databases">
        <title>Whole genome shotgun sequence of Phytohabitans flavus NBRC 107702.</title>
        <authorList>
            <person name="Komaki H."/>
            <person name="Tamura T."/>
        </authorList>
    </citation>
    <scope>NUCLEOTIDE SEQUENCE [LARGE SCALE GENOMIC DNA]</scope>
    <source>
        <strain evidence="1 2">NBRC 107702</strain>
    </source>
</reference>
<evidence type="ECO:0000313" key="2">
    <source>
        <dbReference type="Proteomes" id="UP000502508"/>
    </source>
</evidence>
<dbReference type="Proteomes" id="UP000502508">
    <property type="component" value="Chromosome"/>
</dbReference>
<dbReference type="AlphaFoldDB" id="A0A6F8Y4B2"/>
<sequence length="389" mass="42759">MTLPRRWQDTALTDLPHDPSFHHGSHRHLLDRVPARGAGSLDAIVVPTARGAVTLREAILLGLKVGCPVVALCSQAARASEATELGQSLGATVLAIDCDDVRAIPGFATEALLEEAGMGSVVDLSLKRNLGLLLARIAGWERILFLDDDIFGVNPDDLGGAASLLDNYRAVGLENFGYEDNSVVCHAYRAVDGEQDTFIGGGAMLVAPKNTRSFFPNIYNEDWFFLLGDGVPFKVAVTGRAVQKEYDPFATPERAAREELGDSLAEGIYWLLDNGLGPEHADSVFWADFLYRRRRLLDDVLARSESRIADPVKREKVQASLRAAKGASSFITPKICREYVAAWRKDLDLWGEHLDTFRDQPSVDKALSELGLFHRAHRSEYADALFAIR</sequence>
<dbReference type="KEGG" id="pfla:Pflav_073740"/>
<dbReference type="EMBL" id="AP022870">
    <property type="protein sequence ID" value="BCB80964.1"/>
    <property type="molecule type" value="Genomic_DNA"/>
</dbReference>
<gene>
    <name evidence="1" type="ORF">Pflav_073740</name>
</gene>
<accession>A0A6F8Y4B2</accession>
<evidence type="ECO:0000313" key="1">
    <source>
        <dbReference type="EMBL" id="BCB80964.1"/>
    </source>
</evidence>
<organism evidence="1 2">
    <name type="scientific">Phytohabitans flavus</name>
    <dbReference type="NCBI Taxonomy" id="1076124"/>
    <lineage>
        <taxon>Bacteria</taxon>
        <taxon>Bacillati</taxon>
        <taxon>Actinomycetota</taxon>
        <taxon>Actinomycetes</taxon>
        <taxon>Micromonosporales</taxon>
        <taxon>Micromonosporaceae</taxon>
    </lineage>
</organism>